<name>A0AAN6LZF8_9PLEO</name>
<evidence type="ECO:0000256" key="1">
    <source>
        <dbReference type="SAM" id="MobiDB-lite"/>
    </source>
</evidence>
<keyword evidence="4" id="KW-1185">Reference proteome</keyword>
<dbReference type="GO" id="GO:0003735">
    <property type="term" value="F:structural constituent of ribosome"/>
    <property type="evidence" value="ECO:0007669"/>
    <property type="project" value="InterPro"/>
</dbReference>
<accession>A0AAN6LZF8</accession>
<feature type="compositionally biased region" description="Basic and acidic residues" evidence="1">
    <location>
        <begin position="43"/>
        <end position="54"/>
    </location>
</feature>
<dbReference type="EMBL" id="WVTA01000005">
    <property type="protein sequence ID" value="KAK3210332.1"/>
    <property type="molecule type" value="Genomic_DNA"/>
</dbReference>
<organism evidence="3 4">
    <name type="scientific">Pseudopithomyces chartarum</name>
    <dbReference type="NCBI Taxonomy" id="1892770"/>
    <lineage>
        <taxon>Eukaryota</taxon>
        <taxon>Fungi</taxon>
        <taxon>Dikarya</taxon>
        <taxon>Ascomycota</taxon>
        <taxon>Pezizomycotina</taxon>
        <taxon>Dothideomycetes</taxon>
        <taxon>Pleosporomycetidae</taxon>
        <taxon>Pleosporales</taxon>
        <taxon>Massarineae</taxon>
        <taxon>Didymosphaeriaceae</taxon>
        <taxon>Pseudopithomyces</taxon>
    </lineage>
</organism>
<dbReference type="GO" id="GO:0032543">
    <property type="term" value="P:mitochondrial translation"/>
    <property type="evidence" value="ECO:0007669"/>
    <property type="project" value="InterPro"/>
</dbReference>
<evidence type="ECO:0000259" key="2">
    <source>
        <dbReference type="Pfam" id="PF10213"/>
    </source>
</evidence>
<dbReference type="Pfam" id="PF10213">
    <property type="entry name" value="MRP-S28"/>
    <property type="match status" value="1"/>
</dbReference>
<dbReference type="PANTHER" id="PTHR13490">
    <property type="entry name" value="MITOCHONDRIAL 28S RIBOSOMAL PROTEIN S28"/>
    <property type="match status" value="1"/>
</dbReference>
<dbReference type="Proteomes" id="UP001280581">
    <property type="component" value="Unassembled WGS sequence"/>
</dbReference>
<dbReference type="PANTHER" id="PTHR13490:SF0">
    <property type="entry name" value="SMALL RIBOSOMAL SUBUNIT PROTEIN MS35"/>
    <property type="match status" value="1"/>
</dbReference>
<evidence type="ECO:0000313" key="3">
    <source>
        <dbReference type="EMBL" id="KAK3210332.1"/>
    </source>
</evidence>
<dbReference type="InterPro" id="IPR039848">
    <property type="entry name" value="Ribosomal_mS35_mt"/>
</dbReference>
<reference evidence="3 4" key="1">
    <citation type="submission" date="2021-02" db="EMBL/GenBank/DDBJ databases">
        <title>Genome assembly of Pseudopithomyces chartarum.</title>
        <authorList>
            <person name="Jauregui R."/>
            <person name="Singh J."/>
            <person name="Voisey C."/>
        </authorList>
    </citation>
    <scope>NUCLEOTIDE SEQUENCE [LARGE SCALE GENOMIC DNA]</scope>
    <source>
        <strain evidence="3 4">AGR01</strain>
    </source>
</reference>
<sequence>MASISRRFLLLSRQCPSRTSSPLAAPKYTPQWQRPFSTTSSQKEAKDAEPEKAAAPDATPQGETAAALRALVDDLKSLDPELIGEAIRKGKEGIPYTDPHTARYDEEEWHLTEAPMRKVGYWADGEESLGADEDYYGDDLTSLGHGELEQHRELREYARLIAWELPLLSHLARPFENPTAATPFRFRYTSYLGESHPATNKVVVEFSPSDMNLTSTQRDKLIKLAGVRYNPSMDVIKMSCEQFDTQSQNKRFLGETITKLLKEAKDPKDTFADVPFDFRHHKTKVRHEFPKEWILTKERKQYLDNKRAETLKLDDQKVNNGQLVDGKSIVAENLPVVQAQPVMAMMGGPRGQRL</sequence>
<gene>
    <name evidence="3" type="ORF">GRF29_44g2373239</name>
</gene>
<feature type="domain" description="Small ribosomal subunit protein mS35 mitochondrial conserved" evidence="2">
    <location>
        <begin position="174"/>
        <end position="293"/>
    </location>
</feature>
<proteinExistence type="predicted"/>
<evidence type="ECO:0000313" key="4">
    <source>
        <dbReference type="Proteomes" id="UP001280581"/>
    </source>
</evidence>
<dbReference type="InterPro" id="IPR019349">
    <property type="entry name" value="Ribosomal_mS35_mit"/>
</dbReference>
<dbReference type="AlphaFoldDB" id="A0AAN6LZF8"/>
<comment type="caution">
    <text evidence="3">The sequence shown here is derived from an EMBL/GenBank/DDBJ whole genome shotgun (WGS) entry which is preliminary data.</text>
</comment>
<feature type="region of interest" description="Disordered" evidence="1">
    <location>
        <begin position="15"/>
        <end position="62"/>
    </location>
</feature>
<dbReference type="GO" id="GO:0005763">
    <property type="term" value="C:mitochondrial small ribosomal subunit"/>
    <property type="evidence" value="ECO:0007669"/>
    <property type="project" value="TreeGrafter"/>
</dbReference>
<feature type="compositionally biased region" description="Polar residues" evidence="1">
    <location>
        <begin position="30"/>
        <end position="42"/>
    </location>
</feature>
<protein>
    <recommendedName>
        <fullName evidence="2">Small ribosomal subunit protein mS35 mitochondrial conserved domain-containing protein</fullName>
    </recommendedName>
</protein>